<name>A0A1J5SJ01_9ZZZZ</name>
<accession>A0A1J5SJ01</accession>
<keyword evidence="1" id="KW-1133">Transmembrane helix</keyword>
<evidence type="ECO:0000256" key="1">
    <source>
        <dbReference type="SAM" id="Phobius"/>
    </source>
</evidence>
<keyword evidence="1" id="KW-0472">Membrane</keyword>
<evidence type="ECO:0000313" key="2">
    <source>
        <dbReference type="EMBL" id="OIR04117.1"/>
    </source>
</evidence>
<keyword evidence="1" id="KW-0812">Transmembrane</keyword>
<feature type="transmembrane region" description="Helical" evidence="1">
    <location>
        <begin position="28"/>
        <end position="45"/>
    </location>
</feature>
<reference evidence="2" key="1">
    <citation type="submission" date="2016-10" db="EMBL/GenBank/DDBJ databases">
        <title>Sequence of Gallionella enrichment culture.</title>
        <authorList>
            <person name="Poehlein A."/>
            <person name="Muehling M."/>
            <person name="Daniel R."/>
        </authorList>
    </citation>
    <scope>NUCLEOTIDE SEQUENCE</scope>
</reference>
<comment type="caution">
    <text evidence="2">The sequence shown here is derived from an EMBL/GenBank/DDBJ whole genome shotgun (WGS) entry which is preliminary data.</text>
</comment>
<dbReference type="AlphaFoldDB" id="A0A1J5SJ01"/>
<sequence length="173" mass="18933">MIHTLRRQPAEVRESDGQVTYSTQNRGYLTKLAIASAAFALVSYFEAVPHAVGKGLAAGALIIASIAIIIAGLSCSVTFDRYERTMSIEWRLYSCSLSQLKPRFDDVVLHIRHYAGISGSEGGAMDGASGLESCELWLAVKFGGQDYLLEYVKSTDPVGPTLQRYRQEFGFDA</sequence>
<gene>
    <name evidence="2" type="ORF">GALL_138480</name>
</gene>
<proteinExistence type="predicted"/>
<feature type="transmembrane region" description="Helical" evidence="1">
    <location>
        <begin position="57"/>
        <end position="79"/>
    </location>
</feature>
<dbReference type="EMBL" id="MLJW01000060">
    <property type="protein sequence ID" value="OIR04117.1"/>
    <property type="molecule type" value="Genomic_DNA"/>
</dbReference>
<organism evidence="2">
    <name type="scientific">mine drainage metagenome</name>
    <dbReference type="NCBI Taxonomy" id="410659"/>
    <lineage>
        <taxon>unclassified sequences</taxon>
        <taxon>metagenomes</taxon>
        <taxon>ecological metagenomes</taxon>
    </lineage>
</organism>
<protein>
    <submittedName>
        <fullName evidence="2">Uncharacterized protein</fullName>
    </submittedName>
</protein>